<dbReference type="InParanoid" id="D7FPQ2"/>
<dbReference type="InterPro" id="IPR036611">
    <property type="entry name" value="Trigger_fac_ribosome-bd_sf"/>
</dbReference>
<feature type="compositionally biased region" description="Acidic residues" evidence="1">
    <location>
        <begin position="184"/>
        <end position="200"/>
    </location>
</feature>
<name>D7FPQ2_ECTSI</name>
<dbReference type="GO" id="GO:0006457">
    <property type="term" value="P:protein folding"/>
    <property type="evidence" value="ECO:0007669"/>
    <property type="project" value="InterPro"/>
</dbReference>
<evidence type="ECO:0000256" key="2">
    <source>
        <dbReference type="SAM" id="SignalP"/>
    </source>
</evidence>
<dbReference type="InterPro" id="IPR008881">
    <property type="entry name" value="Trigger_fac_ribosome-bd_bac"/>
</dbReference>
<keyword evidence="2" id="KW-0732">Signal</keyword>
<evidence type="ECO:0000256" key="1">
    <source>
        <dbReference type="SAM" id="MobiDB-lite"/>
    </source>
</evidence>
<dbReference type="Pfam" id="PF05697">
    <property type="entry name" value="Trigger_N"/>
    <property type="match status" value="1"/>
</dbReference>
<reference evidence="4 5" key="1">
    <citation type="journal article" date="2010" name="Nature">
        <title>The Ectocarpus genome and the independent evolution of multicellularity in brown algae.</title>
        <authorList>
            <person name="Cock J.M."/>
            <person name="Sterck L."/>
            <person name="Rouze P."/>
            <person name="Scornet D."/>
            <person name="Allen A.E."/>
            <person name="Amoutzias G."/>
            <person name="Anthouard V."/>
            <person name="Artiguenave F."/>
            <person name="Aury J.M."/>
            <person name="Badger J.H."/>
            <person name="Beszteri B."/>
            <person name="Billiau K."/>
            <person name="Bonnet E."/>
            <person name="Bothwell J.H."/>
            <person name="Bowler C."/>
            <person name="Boyen C."/>
            <person name="Brownlee C."/>
            <person name="Carrano C.J."/>
            <person name="Charrier B."/>
            <person name="Cho G.Y."/>
            <person name="Coelho S.M."/>
            <person name="Collen J."/>
            <person name="Corre E."/>
            <person name="Da Silva C."/>
            <person name="Delage L."/>
            <person name="Delaroque N."/>
            <person name="Dittami S.M."/>
            <person name="Doulbeau S."/>
            <person name="Elias M."/>
            <person name="Farnham G."/>
            <person name="Gachon C.M."/>
            <person name="Gschloessl B."/>
            <person name="Heesch S."/>
            <person name="Jabbari K."/>
            <person name="Jubin C."/>
            <person name="Kawai H."/>
            <person name="Kimura K."/>
            <person name="Kloareg B."/>
            <person name="Kupper F.C."/>
            <person name="Lang D."/>
            <person name="Le Bail A."/>
            <person name="Leblanc C."/>
            <person name="Lerouge P."/>
            <person name="Lohr M."/>
            <person name="Lopez P.J."/>
            <person name="Martens C."/>
            <person name="Maumus F."/>
            <person name="Michel G."/>
            <person name="Miranda-Saavedra D."/>
            <person name="Morales J."/>
            <person name="Moreau H."/>
            <person name="Motomura T."/>
            <person name="Nagasato C."/>
            <person name="Napoli C.A."/>
            <person name="Nelson D.R."/>
            <person name="Nyvall-Collen P."/>
            <person name="Peters A.F."/>
            <person name="Pommier C."/>
            <person name="Potin P."/>
            <person name="Poulain J."/>
            <person name="Quesneville H."/>
            <person name="Read B."/>
            <person name="Rensing S.A."/>
            <person name="Ritter A."/>
            <person name="Rousvoal S."/>
            <person name="Samanta M."/>
            <person name="Samson G."/>
            <person name="Schroeder D.C."/>
            <person name="Segurens B."/>
            <person name="Strittmatter M."/>
            <person name="Tonon T."/>
            <person name="Tregear J.W."/>
            <person name="Valentin K."/>
            <person name="von Dassow P."/>
            <person name="Yamagishi T."/>
            <person name="Van de Peer Y."/>
            <person name="Wincker P."/>
        </authorList>
    </citation>
    <scope>NUCLEOTIDE SEQUENCE [LARGE SCALE GENOMIC DNA]</scope>
    <source>
        <strain evidence="5">Ec32 / CCAP1310/4</strain>
    </source>
</reference>
<dbReference type="OrthoDB" id="203129at2759"/>
<accession>D7FPQ2</accession>
<feature type="chain" id="PRO_5003095377" description="Trigger factor ribosome-binding bacterial domain-containing protein" evidence="2">
    <location>
        <begin position="25"/>
        <end position="200"/>
    </location>
</feature>
<dbReference type="EMBL" id="FN649760">
    <property type="protein sequence ID" value="CBJ30509.1"/>
    <property type="molecule type" value="Genomic_DNA"/>
</dbReference>
<dbReference type="eggNOG" id="ENOG502SG42">
    <property type="taxonomic scope" value="Eukaryota"/>
</dbReference>
<organism evidence="4 5">
    <name type="scientific">Ectocarpus siliculosus</name>
    <name type="common">Brown alga</name>
    <name type="synonym">Conferva siliculosa</name>
    <dbReference type="NCBI Taxonomy" id="2880"/>
    <lineage>
        <taxon>Eukaryota</taxon>
        <taxon>Sar</taxon>
        <taxon>Stramenopiles</taxon>
        <taxon>Ochrophyta</taxon>
        <taxon>PX clade</taxon>
        <taxon>Phaeophyceae</taxon>
        <taxon>Ectocarpales</taxon>
        <taxon>Ectocarpaceae</taxon>
        <taxon>Ectocarpus</taxon>
    </lineage>
</organism>
<feature type="signal peptide" evidence="2">
    <location>
        <begin position="1"/>
        <end position="24"/>
    </location>
</feature>
<dbReference type="Proteomes" id="UP000002630">
    <property type="component" value="Unassembled WGS sequence"/>
</dbReference>
<dbReference type="AlphaFoldDB" id="D7FPQ2"/>
<gene>
    <name evidence="4" type="ORF">Esi_0195_0023</name>
</gene>
<sequence>MARQALVAILASVLTALCCSQAFAFVGTGINLHSTRWNSCGTRGMRMEVEELEQLNPAIKGKKLEIVDEAEGVWKYEFDIEAPGPRTQSLHHRILREIKNKSDFPGYRKGEIPPRLMPEATKYVIEEVMNEGLQTALATYNLVGAKGDGSEADIKNDIEDMLKVFKPGKPLSFSCTFDAKPKPEDEDGGPDDDAAAVDAA</sequence>
<feature type="domain" description="Trigger factor ribosome-binding bacterial" evidence="3">
    <location>
        <begin position="75"/>
        <end position="184"/>
    </location>
</feature>
<keyword evidence="5" id="KW-1185">Reference proteome</keyword>
<dbReference type="Gene3D" id="3.30.70.1050">
    <property type="entry name" value="Trigger factor ribosome-binding domain"/>
    <property type="match status" value="1"/>
</dbReference>
<proteinExistence type="predicted"/>
<evidence type="ECO:0000313" key="5">
    <source>
        <dbReference type="Proteomes" id="UP000002630"/>
    </source>
</evidence>
<evidence type="ECO:0000259" key="3">
    <source>
        <dbReference type="Pfam" id="PF05697"/>
    </source>
</evidence>
<evidence type="ECO:0000313" key="4">
    <source>
        <dbReference type="EMBL" id="CBJ30509.1"/>
    </source>
</evidence>
<feature type="region of interest" description="Disordered" evidence="1">
    <location>
        <begin position="175"/>
        <end position="200"/>
    </location>
</feature>
<dbReference type="GO" id="GO:0015031">
    <property type="term" value="P:protein transport"/>
    <property type="evidence" value="ECO:0007669"/>
    <property type="project" value="InterPro"/>
</dbReference>
<protein>
    <recommendedName>
        <fullName evidence="3">Trigger factor ribosome-binding bacterial domain-containing protein</fullName>
    </recommendedName>
</protein>
<dbReference type="SUPFAM" id="SSF102735">
    <property type="entry name" value="Trigger factor ribosome-binding domain"/>
    <property type="match status" value="1"/>
</dbReference>